<evidence type="ECO:0000313" key="2">
    <source>
        <dbReference type="EMBL" id="KAG0711076.1"/>
    </source>
</evidence>
<dbReference type="Proteomes" id="UP000770661">
    <property type="component" value="Unassembled WGS sequence"/>
</dbReference>
<comment type="caution">
    <text evidence="2">The sequence shown here is derived from an EMBL/GenBank/DDBJ whole genome shotgun (WGS) entry which is preliminary data.</text>
</comment>
<dbReference type="OrthoDB" id="6372711at2759"/>
<proteinExistence type="predicted"/>
<sequence>MNVVSSPQSLACQLISEHHHHHHQHPQHLLCPVPERERHYLGVNVQQVRKRRDYVTDIWMPERQQAKEVEHGGAQSLIPHQLIPHHHSWKLVQSGPDAAFTKRARPGWNGSGWSRLGSMTALARSEENRCMRTTVSGEDEQELPVPLIGPDESGKHHDGRPQDNVKVTSLPPPLSTVKGLVSRVCRFTWNTSLGDALRATTMGHYRSDSSPHPWIRNIPLVFLTCLRAAASQHSRPTCTASTSHQTRTALVQECPGVD</sequence>
<evidence type="ECO:0000313" key="3">
    <source>
        <dbReference type="Proteomes" id="UP000770661"/>
    </source>
</evidence>
<reference evidence="2" key="1">
    <citation type="submission" date="2020-07" db="EMBL/GenBank/DDBJ databases">
        <title>The High-quality genome of the commercially important snow crab, Chionoecetes opilio.</title>
        <authorList>
            <person name="Jeong J.-H."/>
            <person name="Ryu S."/>
        </authorList>
    </citation>
    <scope>NUCLEOTIDE SEQUENCE</scope>
    <source>
        <strain evidence="2">MADBK_172401_WGS</strain>
        <tissue evidence="2">Digestive gland</tissue>
    </source>
</reference>
<evidence type="ECO:0000256" key="1">
    <source>
        <dbReference type="SAM" id="MobiDB-lite"/>
    </source>
</evidence>
<keyword evidence="3" id="KW-1185">Reference proteome</keyword>
<protein>
    <submittedName>
        <fullName evidence="2">Uncharacterized protein</fullName>
    </submittedName>
</protein>
<feature type="region of interest" description="Disordered" evidence="1">
    <location>
        <begin position="134"/>
        <end position="171"/>
    </location>
</feature>
<accession>A0A8J5CED8</accession>
<organism evidence="2 3">
    <name type="scientific">Chionoecetes opilio</name>
    <name type="common">Atlantic snow crab</name>
    <name type="synonym">Cancer opilio</name>
    <dbReference type="NCBI Taxonomy" id="41210"/>
    <lineage>
        <taxon>Eukaryota</taxon>
        <taxon>Metazoa</taxon>
        <taxon>Ecdysozoa</taxon>
        <taxon>Arthropoda</taxon>
        <taxon>Crustacea</taxon>
        <taxon>Multicrustacea</taxon>
        <taxon>Malacostraca</taxon>
        <taxon>Eumalacostraca</taxon>
        <taxon>Eucarida</taxon>
        <taxon>Decapoda</taxon>
        <taxon>Pleocyemata</taxon>
        <taxon>Brachyura</taxon>
        <taxon>Eubrachyura</taxon>
        <taxon>Majoidea</taxon>
        <taxon>Majidae</taxon>
        <taxon>Chionoecetes</taxon>
    </lineage>
</organism>
<dbReference type="EMBL" id="JACEEZ010023630">
    <property type="protein sequence ID" value="KAG0711076.1"/>
    <property type="molecule type" value="Genomic_DNA"/>
</dbReference>
<feature type="compositionally biased region" description="Basic and acidic residues" evidence="1">
    <location>
        <begin position="152"/>
        <end position="163"/>
    </location>
</feature>
<name>A0A8J5CED8_CHIOP</name>
<dbReference type="AlphaFoldDB" id="A0A8J5CED8"/>
<gene>
    <name evidence="2" type="ORF">GWK47_021413</name>
</gene>